<reference evidence="12 13" key="1">
    <citation type="journal article" date="2014" name="Genome Biol. Evol.">
        <title>The genome of the myxosporean Thelohanellus kitauei shows adaptations to nutrient acquisition within its fish host.</title>
        <authorList>
            <person name="Yang Y."/>
            <person name="Xiong J."/>
            <person name="Zhou Z."/>
            <person name="Huo F."/>
            <person name="Miao W."/>
            <person name="Ran C."/>
            <person name="Liu Y."/>
            <person name="Zhang J."/>
            <person name="Feng J."/>
            <person name="Wang M."/>
            <person name="Wang M."/>
            <person name="Wang L."/>
            <person name="Yao B."/>
        </authorList>
    </citation>
    <scope>NUCLEOTIDE SEQUENCE [LARGE SCALE GENOMIC DNA]</scope>
    <source>
        <strain evidence="12">Wuqing</strain>
    </source>
</reference>
<dbReference type="InterPro" id="IPR013346">
    <property type="entry name" value="NrdE_NrdA_C"/>
</dbReference>
<dbReference type="SUPFAM" id="SSF48168">
    <property type="entry name" value="R1 subunit of ribonucleotide reductase, N-terminal domain"/>
    <property type="match status" value="1"/>
</dbReference>
<gene>
    <name evidence="12" type="ORF">RF11_09318</name>
</gene>
<evidence type="ECO:0000313" key="13">
    <source>
        <dbReference type="Proteomes" id="UP000031668"/>
    </source>
</evidence>
<evidence type="ECO:0000256" key="7">
    <source>
        <dbReference type="ARBA" id="ARBA00023116"/>
    </source>
</evidence>
<dbReference type="Pfam" id="PF03477">
    <property type="entry name" value="ATP-cone"/>
    <property type="match status" value="1"/>
</dbReference>
<accession>A0A0C2MCQ0</accession>
<protein>
    <recommendedName>
        <fullName evidence="10">Ribonucleoside-diphosphate reductase</fullName>
        <ecNumber evidence="10">1.17.4.1</ecNumber>
    </recommendedName>
</protein>
<dbReference type="FunFam" id="3.20.70.20:FF:000010">
    <property type="entry name" value="Ribonucleoside-diphosphate reductase"/>
    <property type="match status" value="1"/>
</dbReference>
<evidence type="ECO:0000256" key="2">
    <source>
        <dbReference type="ARBA" id="ARBA00011771"/>
    </source>
</evidence>
<dbReference type="InterPro" id="IPR013509">
    <property type="entry name" value="RNR_lsu_N"/>
</dbReference>
<dbReference type="PRINTS" id="PR01183">
    <property type="entry name" value="RIBORDTASEM1"/>
</dbReference>
<comment type="caution">
    <text evidence="12">The sequence shown here is derived from an EMBL/GenBank/DDBJ whole genome shotgun (WGS) entry which is preliminary data.</text>
</comment>
<dbReference type="CDD" id="cd01679">
    <property type="entry name" value="RNR_I"/>
    <property type="match status" value="1"/>
</dbReference>
<keyword evidence="4 9" id="KW-0547">Nucleotide-binding</keyword>
<dbReference type="PROSITE" id="PS51161">
    <property type="entry name" value="ATP_CONE"/>
    <property type="match status" value="1"/>
</dbReference>
<evidence type="ECO:0000256" key="9">
    <source>
        <dbReference type="PROSITE-ProRule" id="PRU00492"/>
    </source>
</evidence>
<evidence type="ECO:0000256" key="1">
    <source>
        <dbReference type="ARBA" id="ARBA00010406"/>
    </source>
</evidence>
<dbReference type="InterPro" id="IPR000788">
    <property type="entry name" value="RNR_lg_C"/>
</dbReference>
<dbReference type="OrthoDB" id="3000483at2759"/>
<dbReference type="UniPathway" id="UPA00326"/>
<evidence type="ECO:0000256" key="4">
    <source>
        <dbReference type="ARBA" id="ARBA00022741"/>
    </source>
</evidence>
<comment type="subunit">
    <text evidence="2">Heterodimer of a large and a small subunit.</text>
</comment>
<dbReference type="Pfam" id="PF00317">
    <property type="entry name" value="Ribonuc_red_lgN"/>
    <property type="match status" value="1"/>
</dbReference>
<dbReference type="Proteomes" id="UP000031668">
    <property type="component" value="Unassembled WGS sequence"/>
</dbReference>
<evidence type="ECO:0000259" key="11">
    <source>
        <dbReference type="PROSITE" id="PS51161"/>
    </source>
</evidence>
<dbReference type="OMA" id="IELPQHM"/>
<dbReference type="AlphaFoldDB" id="A0A0C2MCQ0"/>
<keyword evidence="7 10" id="KW-0215">Deoxyribonucleotide synthesis</keyword>
<proteinExistence type="inferred from homology"/>
<evidence type="ECO:0000256" key="8">
    <source>
        <dbReference type="ARBA" id="ARBA00024942"/>
    </source>
</evidence>
<keyword evidence="3" id="KW-0021">Allosteric enzyme</keyword>
<dbReference type="EMBL" id="JWZT01004076">
    <property type="protein sequence ID" value="KII64906.1"/>
    <property type="molecule type" value="Genomic_DNA"/>
</dbReference>
<dbReference type="InterPro" id="IPR039718">
    <property type="entry name" value="Rrm1"/>
</dbReference>
<dbReference type="GO" id="GO:0005524">
    <property type="term" value="F:ATP binding"/>
    <property type="evidence" value="ECO:0007669"/>
    <property type="project" value="UniProtKB-UniRule"/>
</dbReference>
<comment type="similarity">
    <text evidence="1 10">Belongs to the ribonucleoside diphosphate reductase large chain family.</text>
</comment>
<keyword evidence="5 9" id="KW-0067">ATP-binding</keyword>
<dbReference type="Pfam" id="PF02867">
    <property type="entry name" value="Ribonuc_red_lgC"/>
    <property type="match status" value="1"/>
</dbReference>
<organism evidence="12 13">
    <name type="scientific">Thelohanellus kitauei</name>
    <name type="common">Myxosporean</name>
    <dbReference type="NCBI Taxonomy" id="669202"/>
    <lineage>
        <taxon>Eukaryota</taxon>
        <taxon>Metazoa</taxon>
        <taxon>Cnidaria</taxon>
        <taxon>Myxozoa</taxon>
        <taxon>Myxosporea</taxon>
        <taxon>Bivalvulida</taxon>
        <taxon>Platysporina</taxon>
        <taxon>Myxobolidae</taxon>
        <taxon>Thelohanellus</taxon>
    </lineage>
</organism>
<keyword evidence="6 10" id="KW-0560">Oxidoreductase</keyword>
<evidence type="ECO:0000256" key="6">
    <source>
        <dbReference type="ARBA" id="ARBA00023002"/>
    </source>
</evidence>
<comment type="function">
    <text evidence="8 10">Provides the precursors necessary for DNA synthesis. Catalyzes the biosynthesis of deoxyribonucleotides from the corresponding ribonucleotides.</text>
</comment>
<dbReference type="GO" id="GO:0009263">
    <property type="term" value="P:deoxyribonucleotide biosynthetic process"/>
    <property type="evidence" value="ECO:0007669"/>
    <property type="project" value="UniProtKB-KW"/>
</dbReference>
<dbReference type="EC" id="1.17.4.1" evidence="10"/>
<dbReference type="InterPro" id="IPR005144">
    <property type="entry name" value="ATP-cone_dom"/>
</dbReference>
<feature type="domain" description="ATP-cone" evidence="11">
    <location>
        <begin position="1"/>
        <end position="79"/>
    </location>
</feature>
<dbReference type="PANTHER" id="PTHR11573:SF6">
    <property type="entry name" value="RIBONUCLEOSIDE-DIPHOSPHATE REDUCTASE LARGE SUBUNIT"/>
    <property type="match status" value="1"/>
</dbReference>
<comment type="catalytic activity">
    <reaction evidence="10">
        <text>a 2'-deoxyribonucleoside 5'-diphosphate + [thioredoxin]-disulfide + H2O = a ribonucleoside 5'-diphosphate + [thioredoxin]-dithiol</text>
        <dbReference type="Rhea" id="RHEA:23252"/>
        <dbReference type="Rhea" id="RHEA-COMP:10698"/>
        <dbReference type="Rhea" id="RHEA-COMP:10700"/>
        <dbReference type="ChEBI" id="CHEBI:15377"/>
        <dbReference type="ChEBI" id="CHEBI:29950"/>
        <dbReference type="ChEBI" id="CHEBI:50058"/>
        <dbReference type="ChEBI" id="CHEBI:57930"/>
        <dbReference type="ChEBI" id="CHEBI:73316"/>
        <dbReference type="EC" id="1.17.4.1"/>
    </reaction>
</comment>
<dbReference type="GO" id="GO:0005971">
    <property type="term" value="C:ribonucleoside-diphosphate reductase complex"/>
    <property type="evidence" value="ECO:0007669"/>
    <property type="project" value="TreeGrafter"/>
</dbReference>
<name>A0A0C2MCQ0_THEKT</name>
<evidence type="ECO:0000256" key="10">
    <source>
        <dbReference type="RuleBase" id="RU003410"/>
    </source>
</evidence>
<dbReference type="PANTHER" id="PTHR11573">
    <property type="entry name" value="RIBONUCLEOSIDE-DIPHOSPHATE REDUCTASE LARGE CHAIN"/>
    <property type="match status" value="1"/>
</dbReference>
<evidence type="ECO:0000313" key="12">
    <source>
        <dbReference type="EMBL" id="KII64906.1"/>
    </source>
</evidence>
<evidence type="ECO:0000256" key="5">
    <source>
        <dbReference type="ARBA" id="ARBA00022840"/>
    </source>
</evidence>
<dbReference type="Gene3D" id="3.20.70.20">
    <property type="match status" value="1"/>
</dbReference>
<dbReference type="GO" id="GO:0004748">
    <property type="term" value="F:ribonucleoside-diphosphate reductase activity, thioredoxin disulfide as acceptor"/>
    <property type="evidence" value="ECO:0007669"/>
    <property type="project" value="UniProtKB-EC"/>
</dbReference>
<dbReference type="InterPro" id="IPR008926">
    <property type="entry name" value="RNR_R1-su_N"/>
</dbReference>
<dbReference type="NCBIfam" id="TIGR02506">
    <property type="entry name" value="NrdE_NrdA"/>
    <property type="match status" value="1"/>
</dbReference>
<sequence length="767" mass="87148">MIDKITSRISKLCYNLNSDFVDPTEITLKVINGLYSGVTTVELDTLAAETAACMTTKHPDYAILAARIEVSNLHKETRANKSFSETVKLIYEYIIPQTGSRANFISTEFYEFVMKHAERLNSHIVYDRDFRINYFGFKTLERSYLIKLNGKVVERPQHMLMRVAVAINLDDIEQALSTYDLLSEAYYTHATPTLFNAGSNCGQLASCFLIAMKDDSIKGIFDTLSECAAISKYAGGIGLHVHNIRASGSFIAGTCGTSNGLVPMLRVFNNASRYVDQGGNKRPGSFAIYLEPWHADIFEFLELRKNTGAEEVRARDLFLALWMPDLFMKRVEEDGDWCLMCPHACPGLSDSYGEEFERLYMRYESEKKFVQKVKAQKLWFSIVDAQIETGQPFIVYKDACNKKSNQKNLGVIKSSNLCTEIVEYSDPNETAVCNLCSISLPKYIDNKKLSNPTFNFKKLHEITKIITVNMNKVIDRSFYPVPEAGRSNSRHRPIGIGVQGLADAYVIMRYPFDSEEAHELNKKIFETIYHAALESSCELSQKHGPYETYEGSPASQGILQYDMWGVTPSDLWDWDGLKENISKYGLRNSLLTTCMPTASTSQIFGNNESTEPFTSNIYTRRVISGEFQVVNRYLMNDLIKLNLWNEEMRQKILENRGSVQNIEAIPKDIRELYKTSWELSMKTIIDQSADRAPYIDQSQSLNLFVSEPKLSKISSMHFYSWKKGLKTGMYYLRTRPAASPIQFTVDKQAANKKKVKCDEEVCISCSA</sequence>
<keyword evidence="13" id="KW-1185">Reference proteome</keyword>
<dbReference type="SUPFAM" id="SSF51998">
    <property type="entry name" value="PFL-like glycyl radical enzymes"/>
    <property type="match status" value="1"/>
</dbReference>
<evidence type="ECO:0000256" key="3">
    <source>
        <dbReference type="ARBA" id="ARBA00022533"/>
    </source>
</evidence>